<dbReference type="SUPFAM" id="SSF52833">
    <property type="entry name" value="Thioredoxin-like"/>
    <property type="match status" value="1"/>
</dbReference>
<comment type="catalytic activity">
    <reaction evidence="3 4">
        <text>RX + glutathione = an S-substituted glutathione + a halide anion + H(+)</text>
        <dbReference type="Rhea" id="RHEA:16437"/>
        <dbReference type="ChEBI" id="CHEBI:15378"/>
        <dbReference type="ChEBI" id="CHEBI:16042"/>
        <dbReference type="ChEBI" id="CHEBI:17792"/>
        <dbReference type="ChEBI" id="CHEBI:57925"/>
        <dbReference type="ChEBI" id="CHEBI:90779"/>
        <dbReference type="EC" id="2.5.1.18"/>
    </reaction>
</comment>
<dbReference type="FunFam" id="3.40.30.10:FF:000096">
    <property type="entry name" value="Glutathione S-transferase kappa"/>
    <property type="match status" value="1"/>
</dbReference>
<dbReference type="InterPro" id="IPR014440">
    <property type="entry name" value="HCCAis_GSTk"/>
</dbReference>
<evidence type="ECO:0000256" key="1">
    <source>
        <dbReference type="ARBA" id="ARBA00006494"/>
    </source>
</evidence>
<reference evidence="7" key="1">
    <citation type="submission" date="2023-01" db="EMBL/GenBank/DDBJ databases">
        <authorList>
            <person name="Van Ghelder C."/>
            <person name="Rancurel C."/>
        </authorList>
    </citation>
    <scope>NUCLEOTIDE SEQUENCE</scope>
    <source>
        <strain evidence="7">CNCM I-4278</strain>
    </source>
</reference>
<dbReference type="EMBL" id="CAOQHR010000012">
    <property type="protein sequence ID" value="CAI6341751.1"/>
    <property type="molecule type" value="Genomic_DNA"/>
</dbReference>
<sequence>MSKPTITLYVDIVSPFAWIAFHVLQNSPVFKGCEVTYIPIFLGGLMHACGNTPPVQVKNKDKWINAERLRWAKYFNVPVSTTSPPNFPINTLPVQRALTAISLSHPQSLGSALALVWQNFWVHYNEPTKPENLFAIVQTILGSEEEAKKVLEATRGDVVKKTLAANTDRAFKEGAFGLPWFVATNSKGETEGFWGVDHIGQMVDHLGLERPDGKVWKALL</sequence>
<dbReference type="InterPro" id="IPR036249">
    <property type="entry name" value="Thioredoxin-like_sf"/>
</dbReference>
<protein>
    <recommendedName>
        <fullName evidence="4">Glutathione S-transferase kappa</fullName>
        <ecNumber evidence="4">2.5.1.18</ecNumber>
    </recommendedName>
</protein>
<dbReference type="Pfam" id="PF01323">
    <property type="entry name" value="DSBA"/>
    <property type="match status" value="1"/>
</dbReference>
<feature type="domain" description="DSBA-like thioredoxin" evidence="6">
    <location>
        <begin position="5"/>
        <end position="206"/>
    </location>
</feature>
<comment type="caution">
    <text evidence="7">The sequence shown here is derived from an EMBL/GenBank/DDBJ whole genome shotgun (WGS) entry which is preliminary data.</text>
</comment>
<evidence type="ECO:0000259" key="6">
    <source>
        <dbReference type="Pfam" id="PF01323"/>
    </source>
</evidence>
<dbReference type="Gene3D" id="3.40.30.10">
    <property type="entry name" value="Glutaredoxin"/>
    <property type="match status" value="1"/>
</dbReference>
<evidence type="ECO:0000256" key="4">
    <source>
        <dbReference type="PIRNR" id="PIRNR006386"/>
    </source>
</evidence>
<evidence type="ECO:0000313" key="8">
    <source>
        <dbReference type="Proteomes" id="UP001152607"/>
    </source>
</evidence>
<evidence type="ECO:0000256" key="3">
    <source>
        <dbReference type="ARBA" id="ARBA00047960"/>
    </source>
</evidence>
<dbReference type="OrthoDB" id="4664297at2759"/>
<dbReference type="EC" id="2.5.1.18" evidence="4"/>
<feature type="active site" description="Nucleophile" evidence="5">
    <location>
        <position position="14"/>
    </location>
</feature>
<accession>A0A9W4XX15</accession>
<organism evidence="7 8">
    <name type="scientific">Periconia digitata</name>
    <dbReference type="NCBI Taxonomy" id="1303443"/>
    <lineage>
        <taxon>Eukaryota</taxon>
        <taxon>Fungi</taxon>
        <taxon>Dikarya</taxon>
        <taxon>Ascomycota</taxon>
        <taxon>Pezizomycotina</taxon>
        <taxon>Dothideomycetes</taxon>
        <taxon>Pleosporomycetidae</taxon>
        <taxon>Pleosporales</taxon>
        <taxon>Massarineae</taxon>
        <taxon>Periconiaceae</taxon>
        <taxon>Periconia</taxon>
    </lineage>
</organism>
<evidence type="ECO:0000313" key="7">
    <source>
        <dbReference type="EMBL" id="CAI6341751.1"/>
    </source>
</evidence>
<evidence type="ECO:0000256" key="2">
    <source>
        <dbReference type="ARBA" id="ARBA00022679"/>
    </source>
</evidence>
<evidence type="ECO:0000256" key="5">
    <source>
        <dbReference type="PIRSR" id="PIRSR006386-1"/>
    </source>
</evidence>
<comment type="similarity">
    <text evidence="1 4">Belongs to the GST superfamily. Kappa family.</text>
</comment>
<dbReference type="GO" id="GO:0005739">
    <property type="term" value="C:mitochondrion"/>
    <property type="evidence" value="ECO:0007669"/>
    <property type="project" value="TreeGrafter"/>
</dbReference>
<dbReference type="GO" id="GO:0006749">
    <property type="term" value="P:glutathione metabolic process"/>
    <property type="evidence" value="ECO:0007669"/>
    <property type="project" value="TreeGrafter"/>
</dbReference>
<name>A0A9W4XX15_9PLEO</name>
<dbReference type="InterPro" id="IPR001853">
    <property type="entry name" value="DSBA-like_thioredoxin_dom"/>
</dbReference>
<dbReference type="GO" id="GO:0004364">
    <property type="term" value="F:glutathione transferase activity"/>
    <property type="evidence" value="ECO:0007669"/>
    <property type="project" value="UniProtKB-UniRule"/>
</dbReference>
<dbReference type="Proteomes" id="UP001152607">
    <property type="component" value="Unassembled WGS sequence"/>
</dbReference>
<dbReference type="InterPro" id="IPR051924">
    <property type="entry name" value="GST_Kappa/NadH"/>
</dbReference>
<dbReference type="AlphaFoldDB" id="A0A9W4XX15"/>
<keyword evidence="2 4" id="KW-0808">Transferase</keyword>
<dbReference type="GO" id="GO:0004602">
    <property type="term" value="F:glutathione peroxidase activity"/>
    <property type="evidence" value="ECO:0007669"/>
    <property type="project" value="TreeGrafter"/>
</dbReference>
<proteinExistence type="inferred from homology"/>
<dbReference type="PANTHER" id="PTHR42943:SF2">
    <property type="entry name" value="GLUTATHIONE S-TRANSFERASE KAPPA 1"/>
    <property type="match status" value="1"/>
</dbReference>
<dbReference type="GO" id="GO:0005777">
    <property type="term" value="C:peroxisome"/>
    <property type="evidence" value="ECO:0007669"/>
    <property type="project" value="TreeGrafter"/>
</dbReference>
<dbReference type="PANTHER" id="PTHR42943">
    <property type="entry name" value="GLUTATHIONE S-TRANSFERASE KAPPA"/>
    <property type="match status" value="1"/>
</dbReference>
<keyword evidence="8" id="KW-1185">Reference proteome</keyword>
<dbReference type="PIRSF" id="PIRSF006386">
    <property type="entry name" value="HCCAis_GSTk"/>
    <property type="match status" value="1"/>
</dbReference>
<gene>
    <name evidence="7" type="ORF">PDIGIT_LOCUS14951</name>
</gene>